<dbReference type="GO" id="GO:0006508">
    <property type="term" value="P:proteolysis"/>
    <property type="evidence" value="ECO:0007669"/>
    <property type="project" value="UniProtKB-KW"/>
</dbReference>
<proteinExistence type="predicted"/>
<feature type="transmembrane region" description="Helical" evidence="1">
    <location>
        <begin position="138"/>
        <end position="160"/>
    </location>
</feature>
<feature type="transmembrane region" description="Helical" evidence="1">
    <location>
        <begin position="252"/>
        <end position="270"/>
    </location>
</feature>
<dbReference type="OrthoDB" id="9782250at2"/>
<dbReference type="InterPro" id="IPR003675">
    <property type="entry name" value="Rce1/LyrA-like_dom"/>
</dbReference>
<dbReference type="GO" id="GO:0080120">
    <property type="term" value="P:CAAX-box protein maturation"/>
    <property type="evidence" value="ECO:0007669"/>
    <property type="project" value="UniProtKB-ARBA"/>
</dbReference>
<feature type="transmembrane region" description="Helical" evidence="1">
    <location>
        <begin position="181"/>
        <end position="207"/>
    </location>
</feature>
<feature type="transmembrane region" description="Helical" evidence="1">
    <location>
        <begin position="16"/>
        <end position="37"/>
    </location>
</feature>
<feature type="transmembrane region" description="Helical" evidence="1">
    <location>
        <begin position="83"/>
        <end position="113"/>
    </location>
</feature>
<evidence type="ECO:0000256" key="1">
    <source>
        <dbReference type="SAM" id="Phobius"/>
    </source>
</evidence>
<keyword evidence="1" id="KW-0472">Membrane</keyword>
<keyword evidence="4" id="KW-1185">Reference proteome</keyword>
<dbReference type="GO" id="GO:0004175">
    <property type="term" value="F:endopeptidase activity"/>
    <property type="evidence" value="ECO:0007669"/>
    <property type="project" value="UniProtKB-ARBA"/>
</dbReference>
<feature type="domain" description="CAAX prenyl protease 2/Lysostaphin resistance protein A-like" evidence="2">
    <location>
        <begin position="142"/>
        <end position="225"/>
    </location>
</feature>
<dbReference type="Pfam" id="PF02517">
    <property type="entry name" value="Rce1-like"/>
    <property type="match status" value="1"/>
</dbReference>
<keyword evidence="3" id="KW-0482">Metalloprotease</keyword>
<feature type="transmembrane region" description="Helical" evidence="1">
    <location>
        <begin position="43"/>
        <end position="62"/>
    </location>
</feature>
<dbReference type="InterPro" id="IPR052710">
    <property type="entry name" value="CAAX_protease"/>
</dbReference>
<dbReference type="PANTHER" id="PTHR36435:SF1">
    <property type="entry name" value="CAAX AMINO TERMINAL PROTEASE FAMILY PROTEIN"/>
    <property type="match status" value="1"/>
</dbReference>
<reference evidence="3 4" key="1">
    <citation type="submission" date="2018-03" db="EMBL/GenBank/DDBJ databases">
        <title>The ancient ancestry and fast evolution of plastids.</title>
        <authorList>
            <person name="Moore K.R."/>
            <person name="Magnabosco C."/>
            <person name="Momper L."/>
            <person name="Gold D.A."/>
            <person name="Bosak T."/>
            <person name="Fournier G.P."/>
        </authorList>
    </citation>
    <scope>NUCLEOTIDE SEQUENCE [LARGE SCALE GENOMIC DNA]</scope>
    <source>
        <strain evidence="3 4">CCALA 037</strain>
    </source>
</reference>
<keyword evidence="1" id="KW-1133">Transmembrane helix</keyword>
<dbReference type="PANTHER" id="PTHR36435">
    <property type="entry name" value="SLR1288 PROTEIN"/>
    <property type="match status" value="1"/>
</dbReference>
<dbReference type="GO" id="GO:0008237">
    <property type="term" value="F:metallopeptidase activity"/>
    <property type="evidence" value="ECO:0007669"/>
    <property type="project" value="UniProtKB-KW"/>
</dbReference>
<keyword evidence="1" id="KW-0812">Transmembrane</keyword>
<accession>A0A2T1GCG4</accession>
<organism evidence="3 4">
    <name type="scientific">Chamaesiphon polymorphus CCALA 037</name>
    <dbReference type="NCBI Taxonomy" id="2107692"/>
    <lineage>
        <taxon>Bacteria</taxon>
        <taxon>Bacillati</taxon>
        <taxon>Cyanobacteriota</taxon>
        <taxon>Cyanophyceae</taxon>
        <taxon>Gomontiellales</taxon>
        <taxon>Chamaesiphonaceae</taxon>
        <taxon>Chamaesiphon</taxon>
    </lineage>
</organism>
<evidence type="ECO:0000313" key="4">
    <source>
        <dbReference type="Proteomes" id="UP000238937"/>
    </source>
</evidence>
<evidence type="ECO:0000259" key="2">
    <source>
        <dbReference type="Pfam" id="PF02517"/>
    </source>
</evidence>
<gene>
    <name evidence="3" type="ORF">C7B77_16235</name>
</gene>
<protein>
    <submittedName>
        <fullName evidence="3">CPBP family intramembrane metalloprotease</fullName>
    </submittedName>
</protein>
<keyword evidence="3" id="KW-0378">Hydrolase</keyword>
<dbReference type="AlphaFoldDB" id="A0A2T1GCG4"/>
<name>A0A2T1GCG4_9CYAN</name>
<keyword evidence="3" id="KW-0645">Protease</keyword>
<dbReference type="EMBL" id="PVWO01000213">
    <property type="protein sequence ID" value="PSB55065.1"/>
    <property type="molecule type" value="Genomic_DNA"/>
</dbReference>
<sequence length="283" mass="31728">MQNLATINFDRFKVRYLLLMLLVMNIASTILLSAIGIGVNDRLFVPIGYIGSFLATCLWIWYRCDRVKIDLKQVIGKPDRAVQWLRVIGLTIAGLIFSLASFLVILGLISYIFPNFAEQILTVVSKNRSTAINSGDTLLYRILNFLMIVVVAPISEELIFRGIILNRWAQKWNLQKSLIATSLLFGFLHINPIGLSMVGLVLALLYLKTKTLWVPIAAHAMNNFIAFCATIPASTKPATTTVLSLQSLQSSFWTGLVMMGISLFFLGRFIRRNFPSKQLSSFS</sequence>
<evidence type="ECO:0000313" key="3">
    <source>
        <dbReference type="EMBL" id="PSB55065.1"/>
    </source>
</evidence>
<dbReference type="Proteomes" id="UP000238937">
    <property type="component" value="Unassembled WGS sequence"/>
</dbReference>
<comment type="caution">
    <text evidence="3">The sequence shown here is derived from an EMBL/GenBank/DDBJ whole genome shotgun (WGS) entry which is preliminary data.</text>
</comment>
<dbReference type="RefSeq" id="WP_106306911.1">
    <property type="nucleotide sequence ID" value="NZ_PVWO01000213.1"/>
</dbReference>